<proteinExistence type="predicted"/>
<dbReference type="RefSeq" id="XP_020892437.1">
    <property type="nucleotide sequence ID" value="XM_021036778.2"/>
</dbReference>
<name>A0A913WQ74_EXADI</name>
<dbReference type="OrthoDB" id="5963695at2759"/>
<dbReference type="Proteomes" id="UP000887567">
    <property type="component" value="Unplaced"/>
</dbReference>
<evidence type="ECO:0000256" key="1">
    <source>
        <dbReference type="SAM" id="MobiDB-lite"/>
    </source>
</evidence>
<keyword evidence="3" id="KW-1185">Reference proteome</keyword>
<dbReference type="AlphaFoldDB" id="A0A913WQ74"/>
<evidence type="ECO:0000313" key="3">
    <source>
        <dbReference type="Proteomes" id="UP000887567"/>
    </source>
</evidence>
<organism evidence="2 3">
    <name type="scientific">Exaiptasia diaphana</name>
    <name type="common">Tropical sea anemone</name>
    <name type="synonym">Aiptasia pulchella</name>
    <dbReference type="NCBI Taxonomy" id="2652724"/>
    <lineage>
        <taxon>Eukaryota</taxon>
        <taxon>Metazoa</taxon>
        <taxon>Cnidaria</taxon>
        <taxon>Anthozoa</taxon>
        <taxon>Hexacorallia</taxon>
        <taxon>Actiniaria</taxon>
        <taxon>Aiptasiidae</taxon>
        <taxon>Exaiptasia</taxon>
    </lineage>
</organism>
<dbReference type="GeneID" id="110231728"/>
<accession>A0A913WQ74</accession>
<dbReference type="KEGG" id="epa:110231728"/>
<protein>
    <submittedName>
        <fullName evidence="2">Uncharacterized protein</fullName>
    </submittedName>
</protein>
<evidence type="ECO:0000313" key="2">
    <source>
        <dbReference type="EnsemblMetazoa" id="XP_020892437.1"/>
    </source>
</evidence>
<dbReference type="EnsemblMetazoa" id="XM_021036778.2">
    <property type="protein sequence ID" value="XP_020892437.1"/>
    <property type="gene ID" value="LOC110231728"/>
</dbReference>
<reference evidence="2" key="1">
    <citation type="submission" date="2022-11" db="UniProtKB">
        <authorList>
            <consortium name="EnsemblMetazoa"/>
        </authorList>
    </citation>
    <scope>IDENTIFICATION</scope>
</reference>
<sequence length="77" mass="8910">MPLSPTETYIGKGYNARRFDGKAVDPVSGRVYAFNKVTGERRWLHEDYSISRVPQRKHHNEANRSYYEDIDLPGAPQ</sequence>
<feature type="region of interest" description="Disordered" evidence="1">
    <location>
        <begin position="54"/>
        <end position="77"/>
    </location>
</feature>